<dbReference type="PANTHER" id="PTHR31845">
    <property type="entry name" value="FINGER DOMAIN PROTEIN, PUTATIVE-RELATED"/>
    <property type="match status" value="1"/>
</dbReference>
<protein>
    <recommendedName>
        <fullName evidence="10">Transcription factor domain-containing protein</fullName>
    </recommendedName>
</protein>
<dbReference type="InterPro" id="IPR051089">
    <property type="entry name" value="prtT"/>
</dbReference>
<dbReference type="GO" id="GO:0000981">
    <property type="term" value="F:DNA-binding transcription factor activity, RNA polymerase II-specific"/>
    <property type="evidence" value="ECO:0007669"/>
    <property type="project" value="TreeGrafter"/>
</dbReference>
<evidence type="ECO:0000256" key="1">
    <source>
        <dbReference type="ARBA" id="ARBA00004123"/>
    </source>
</evidence>
<dbReference type="GO" id="GO:0005634">
    <property type="term" value="C:nucleus"/>
    <property type="evidence" value="ECO:0007669"/>
    <property type="project" value="UniProtKB-SubCell"/>
</dbReference>
<evidence type="ECO:0000256" key="5">
    <source>
        <dbReference type="ARBA" id="ARBA00023163"/>
    </source>
</evidence>
<sequence length="562" mass="63064">MLANNATDGTSVTITATQPCDALACSSIGAEERYRLPSIYSTSVVDTLNAVDPLPLDTLRNEGQCYDLAAEDASNLPPAASRNGLTKSILLPRQVILQMLSLFRETLLPLVPILNPDDKLFSDHLVDTNILFAHCICYVTANFLPGGQEIRQTLLPEIKDMLLADTSNEMDEIQYMKILLILFAYSKFGSPGSQSTLTVGGDLLYWPLKSIVESNSLRISLHNSLQGIRVELEAYPWRKVFETRCYEKYLLSLQLFLMAHYSSIVTGTPPTIRMDSSIRAAPTLGFNTSRQVERLMGEVELCLIWEKASLQHHLIGEWWCSPNPAEASNSDDIEPILMDTNSAIDTWYRRWKEFIDLGDRNGTTLDYLGRYTRFCISSYAIRSLRATPDSLTATQTQQVRRCAVLANNVLDCVLDIGPVQMDQLRFITDSALALLSFYCLFLMATIRTFPSVLHSVDNCIYQVERFAQVMMDLTTRSDRVAYIYGSLILKRVTILRGIVARHDPPHGKLHAGRHSLSDVRPGPSHHPDPPVEQAEPQLQIDDLDLNTDFWDFSLLVNEPVGV</sequence>
<evidence type="ECO:0000256" key="2">
    <source>
        <dbReference type="ARBA" id="ARBA00022833"/>
    </source>
</evidence>
<feature type="region of interest" description="Disordered" evidence="7">
    <location>
        <begin position="505"/>
        <end position="533"/>
    </location>
</feature>
<keyword evidence="4" id="KW-0238">DNA-binding</keyword>
<dbReference type="GO" id="GO:0000976">
    <property type="term" value="F:transcription cis-regulatory region binding"/>
    <property type="evidence" value="ECO:0007669"/>
    <property type="project" value="TreeGrafter"/>
</dbReference>
<keyword evidence="2" id="KW-0862">Zinc</keyword>
<organism evidence="8 9">
    <name type="scientific">Aspergillus awamori</name>
    <name type="common">Black koji mold</name>
    <dbReference type="NCBI Taxonomy" id="105351"/>
    <lineage>
        <taxon>Eukaryota</taxon>
        <taxon>Fungi</taxon>
        <taxon>Dikarya</taxon>
        <taxon>Ascomycota</taxon>
        <taxon>Pezizomycotina</taxon>
        <taxon>Eurotiomycetes</taxon>
        <taxon>Eurotiomycetidae</taxon>
        <taxon>Eurotiales</taxon>
        <taxon>Aspergillaceae</taxon>
        <taxon>Aspergillus</taxon>
    </lineage>
</organism>
<keyword evidence="3" id="KW-0805">Transcription regulation</keyword>
<dbReference type="Proteomes" id="UP000286921">
    <property type="component" value="Unassembled WGS sequence"/>
</dbReference>
<evidence type="ECO:0008006" key="10">
    <source>
        <dbReference type="Google" id="ProtNLM"/>
    </source>
</evidence>
<evidence type="ECO:0000256" key="4">
    <source>
        <dbReference type="ARBA" id="ARBA00023125"/>
    </source>
</evidence>
<comment type="caution">
    <text evidence="8">The sequence shown here is derived from an EMBL/GenBank/DDBJ whole genome shotgun (WGS) entry which is preliminary data.</text>
</comment>
<evidence type="ECO:0000256" key="7">
    <source>
        <dbReference type="SAM" id="MobiDB-lite"/>
    </source>
</evidence>
<keyword evidence="5" id="KW-0804">Transcription</keyword>
<keyword evidence="9" id="KW-1185">Reference proteome</keyword>
<comment type="subcellular location">
    <subcellularLocation>
        <location evidence="1">Nucleus</location>
    </subcellularLocation>
</comment>
<evidence type="ECO:0000313" key="8">
    <source>
        <dbReference type="EMBL" id="GCB20758.1"/>
    </source>
</evidence>
<evidence type="ECO:0000256" key="6">
    <source>
        <dbReference type="ARBA" id="ARBA00023242"/>
    </source>
</evidence>
<evidence type="ECO:0000256" key="3">
    <source>
        <dbReference type="ARBA" id="ARBA00023015"/>
    </source>
</evidence>
<name>A0A401KN92_ASPAW</name>
<dbReference type="EMBL" id="BDHI01000007">
    <property type="protein sequence ID" value="GCB20758.1"/>
    <property type="molecule type" value="Genomic_DNA"/>
</dbReference>
<accession>A0A401KN92</accession>
<evidence type="ECO:0000313" key="9">
    <source>
        <dbReference type="Proteomes" id="UP000286921"/>
    </source>
</evidence>
<dbReference type="PANTHER" id="PTHR31845:SF17">
    <property type="entry name" value="ZN(II)2CYS6 TRANSCRIPTION FACTOR (EUROFUNG)"/>
    <property type="match status" value="1"/>
</dbReference>
<dbReference type="AlphaFoldDB" id="A0A401KN92"/>
<keyword evidence="6" id="KW-0539">Nucleus</keyword>
<proteinExistence type="predicted"/>
<dbReference type="CDD" id="cd12148">
    <property type="entry name" value="fungal_TF_MHR"/>
    <property type="match status" value="1"/>
</dbReference>
<reference evidence="8 9" key="1">
    <citation type="submission" date="2016-09" db="EMBL/GenBank/DDBJ databases">
        <title>Aspergillus awamori IFM 58123T.</title>
        <authorList>
            <person name="Kusuya Y."/>
            <person name="Shimizu M."/>
            <person name="Takahashi H."/>
            <person name="Yaguchi T."/>
        </authorList>
    </citation>
    <scope>NUCLEOTIDE SEQUENCE [LARGE SCALE GENOMIC DNA]</scope>
    <source>
        <strain evidence="8 9">IFM 58123</strain>
    </source>
</reference>
<gene>
    <name evidence="8" type="ORF">AAWM_03643</name>
</gene>